<sequence length="124" mass="13847">MKTTVWGDMASCVCRLQSGRQFHTADCLHSALPLLLSALGSTATTVCTRLYRLNTLTKENKQSGFLTPIPMFVKNRKGETRLKVDVDSRGTGRGKCWRSVYATCLQFNSFMFLNLEFGVSESPD</sequence>
<reference evidence="1 2" key="1">
    <citation type="journal article" date="2023" name="Sci. Data">
        <title>Genome assembly of the Korean intertidal mud-creeper Batillaria attramentaria.</title>
        <authorList>
            <person name="Patra A.K."/>
            <person name="Ho P.T."/>
            <person name="Jun S."/>
            <person name="Lee S.J."/>
            <person name="Kim Y."/>
            <person name="Won Y.J."/>
        </authorList>
    </citation>
    <scope>NUCLEOTIDE SEQUENCE [LARGE SCALE GENOMIC DNA]</scope>
    <source>
        <strain evidence="1">Wonlab-2016</strain>
    </source>
</reference>
<protein>
    <submittedName>
        <fullName evidence="1">Uncharacterized protein</fullName>
    </submittedName>
</protein>
<gene>
    <name evidence="1" type="ORF">BaRGS_00012672</name>
</gene>
<evidence type="ECO:0000313" key="1">
    <source>
        <dbReference type="EMBL" id="KAK7495971.1"/>
    </source>
</evidence>
<organism evidence="1 2">
    <name type="scientific">Batillaria attramentaria</name>
    <dbReference type="NCBI Taxonomy" id="370345"/>
    <lineage>
        <taxon>Eukaryota</taxon>
        <taxon>Metazoa</taxon>
        <taxon>Spiralia</taxon>
        <taxon>Lophotrochozoa</taxon>
        <taxon>Mollusca</taxon>
        <taxon>Gastropoda</taxon>
        <taxon>Caenogastropoda</taxon>
        <taxon>Sorbeoconcha</taxon>
        <taxon>Cerithioidea</taxon>
        <taxon>Batillariidae</taxon>
        <taxon>Batillaria</taxon>
    </lineage>
</organism>
<dbReference type="Proteomes" id="UP001519460">
    <property type="component" value="Unassembled WGS sequence"/>
</dbReference>
<name>A0ABD0L8T8_9CAEN</name>
<comment type="caution">
    <text evidence="1">The sequence shown here is derived from an EMBL/GenBank/DDBJ whole genome shotgun (WGS) entry which is preliminary data.</text>
</comment>
<accession>A0ABD0L8T8</accession>
<dbReference type="EMBL" id="JACVVK020000070">
    <property type="protein sequence ID" value="KAK7495971.1"/>
    <property type="molecule type" value="Genomic_DNA"/>
</dbReference>
<dbReference type="AlphaFoldDB" id="A0ABD0L8T8"/>
<evidence type="ECO:0000313" key="2">
    <source>
        <dbReference type="Proteomes" id="UP001519460"/>
    </source>
</evidence>
<proteinExistence type="predicted"/>
<keyword evidence="2" id="KW-1185">Reference proteome</keyword>